<accession>A0A179GY96</accession>
<feature type="compositionally biased region" description="Low complexity" evidence="1">
    <location>
        <begin position="213"/>
        <end position="227"/>
    </location>
</feature>
<feature type="compositionally biased region" description="Polar residues" evidence="1">
    <location>
        <begin position="1"/>
        <end position="27"/>
    </location>
</feature>
<feature type="region of interest" description="Disordered" evidence="1">
    <location>
        <begin position="108"/>
        <end position="136"/>
    </location>
</feature>
<feature type="compositionally biased region" description="Basic residues" evidence="1">
    <location>
        <begin position="235"/>
        <end position="244"/>
    </location>
</feature>
<sequence>MQDTLQATQRGTPDPRTSLTRHSSDQTAPAGRDVLINTMLGRHRDIRKCCDHLVVRPLYDTSTARASASSTRPRSRAHGYATPCTLRTPNMRTAKPYAESHIGIRASDSRDLTNRGRNAETVVNGHRDEPQEMPRPIVASHSIPAARALRPPSARPSPLCQPSTPPTGHRPGRHGRQPTTSAGCAPPSAPAPRCTTLGHSGSSGHAKPPPRQARSSTPSGAPSPGARICAVAPRMARRSGRAKNHQGQFPEILNSTS</sequence>
<feature type="compositionally biased region" description="Low complexity" evidence="1">
    <location>
        <begin position="178"/>
        <end position="196"/>
    </location>
</feature>
<feature type="compositionally biased region" description="Basic and acidic residues" evidence="1">
    <location>
        <begin position="108"/>
        <end position="118"/>
    </location>
</feature>
<proteinExistence type="predicted"/>
<dbReference type="EMBL" id="LSBH01000003">
    <property type="protein sequence ID" value="OAQ82260.1"/>
    <property type="molecule type" value="Genomic_DNA"/>
</dbReference>
<name>A0A179GY96_PURLI</name>
<gene>
    <name evidence="2" type="ORF">VFPBJ_04844</name>
</gene>
<feature type="region of interest" description="Disordered" evidence="1">
    <location>
        <begin position="148"/>
        <end position="257"/>
    </location>
</feature>
<feature type="compositionally biased region" description="Low complexity" evidence="1">
    <location>
        <begin position="148"/>
        <end position="158"/>
    </location>
</feature>
<evidence type="ECO:0000256" key="1">
    <source>
        <dbReference type="SAM" id="MobiDB-lite"/>
    </source>
</evidence>
<comment type="caution">
    <text evidence="2">The sequence shown here is derived from an EMBL/GenBank/DDBJ whole genome shotgun (WGS) entry which is preliminary data.</text>
</comment>
<dbReference type="Proteomes" id="UP000078240">
    <property type="component" value="Unassembled WGS sequence"/>
</dbReference>
<evidence type="ECO:0000313" key="3">
    <source>
        <dbReference type="Proteomes" id="UP000078240"/>
    </source>
</evidence>
<feature type="region of interest" description="Disordered" evidence="1">
    <location>
        <begin position="1"/>
        <end position="31"/>
    </location>
</feature>
<feature type="region of interest" description="Disordered" evidence="1">
    <location>
        <begin position="63"/>
        <end position="88"/>
    </location>
</feature>
<reference evidence="2 3" key="1">
    <citation type="submission" date="2016-01" db="EMBL/GenBank/DDBJ databases">
        <title>Biosynthesis of antibiotic leucinostatins and their inhibition on Phytophthora in bio-control Purpureocillium lilacinum.</title>
        <authorList>
            <person name="Wang G."/>
            <person name="Liu Z."/>
            <person name="Lin R."/>
            <person name="Li E."/>
            <person name="Mao Z."/>
            <person name="Ling J."/>
            <person name="Yin W."/>
            <person name="Xie B."/>
        </authorList>
    </citation>
    <scope>NUCLEOTIDE SEQUENCE [LARGE SCALE GENOMIC DNA]</scope>
    <source>
        <strain evidence="2">PLBJ-1</strain>
    </source>
</reference>
<organism evidence="2 3">
    <name type="scientific">Purpureocillium lilacinum</name>
    <name type="common">Paecilomyces lilacinus</name>
    <dbReference type="NCBI Taxonomy" id="33203"/>
    <lineage>
        <taxon>Eukaryota</taxon>
        <taxon>Fungi</taxon>
        <taxon>Dikarya</taxon>
        <taxon>Ascomycota</taxon>
        <taxon>Pezizomycotina</taxon>
        <taxon>Sordariomycetes</taxon>
        <taxon>Hypocreomycetidae</taxon>
        <taxon>Hypocreales</taxon>
        <taxon>Ophiocordycipitaceae</taxon>
        <taxon>Purpureocillium</taxon>
    </lineage>
</organism>
<protein>
    <submittedName>
        <fullName evidence="2">Uncharacterized protein</fullName>
    </submittedName>
</protein>
<evidence type="ECO:0000313" key="2">
    <source>
        <dbReference type="EMBL" id="OAQ82260.1"/>
    </source>
</evidence>
<dbReference type="AlphaFoldDB" id="A0A179GY96"/>
<feature type="compositionally biased region" description="Low complexity" evidence="1">
    <location>
        <begin position="63"/>
        <end position="72"/>
    </location>
</feature>